<dbReference type="InterPro" id="IPR051829">
    <property type="entry name" value="Multiheme_Cytochr_ET"/>
</dbReference>
<keyword evidence="3" id="KW-1185">Reference proteome</keyword>
<evidence type="ECO:0000313" key="3">
    <source>
        <dbReference type="Proteomes" id="UP000068196"/>
    </source>
</evidence>
<dbReference type="Proteomes" id="UP000068196">
    <property type="component" value="Chromosome"/>
</dbReference>
<dbReference type="PANTHER" id="PTHR35038:SF8">
    <property type="entry name" value="C-TYPE POLYHEME CYTOCHROME OMCC"/>
    <property type="match status" value="1"/>
</dbReference>
<name>A0A0U5AHH9_9BACT</name>
<dbReference type="SUPFAM" id="SSF48695">
    <property type="entry name" value="Multiheme cytochromes"/>
    <property type="match status" value="1"/>
</dbReference>
<dbReference type="STRING" id="1653476.THC_0972"/>
<dbReference type="PANTHER" id="PTHR35038">
    <property type="entry name" value="DISSIMILATORY SULFITE REDUCTASE SIRA"/>
    <property type="match status" value="1"/>
</dbReference>
<dbReference type="GO" id="GO:0016491">
    <property type="term" value="F:oxidoreductase activity"/>
    <property type="evidence" value="ECO:0007669"/>
    <property type="project" value="TreeGrafter"/>
</dbReference>
<gene>
    <name evidence="2" type="ORF">THC_0972</name>
</gene>
<protein>
    <submittedName>
        <fullName evidence="2">Uncharacterized protein</fullName>
    </submittedName>
</protein>
<dbReference type="AlphaFoldDB" id="A0A0U5AHH9"/>
<accession>A0A0U5AHH9</accession>
<organism evidence="2 3">
    <name type="scientific">Caldimicrobium thiodismutans</name>
    <dbReference type="NCBI Taxonomy" id="1653476"/>
    <lineage>
        <taxon>Bacteria</taxon>
        <taxon>Pseudomonadati</taxon>
        <taxon>Thermodesulfobacteriota</taxon>
        <taxon>Thermodesulfobacteria</taxon>
        <taxon>Thermodesulfobacteriales</taxon>
        <taxon>Thermodesulfobacteriaceae</taxon>
        <taxon>Caldimicrobium</taxon>
    </lineage>
</organism>
<keyword evidence="1" id="KW-0732">Signal</keyword>
<proteinExistence type="predicted"/>
<dbReference type="InterPro" id="IPR036280">
    <property type="entry name" value="Multihaem_cyt_sf"/>
</dbReference>
<evidence type="ECO:0000256" key="1">
    <source>
        <dbReference type="ARBA" id="ARBA00022729"/>
    </source>
</evidence>
<dbReference type="KEGG" id="cthi:THC_0972"/>
<sequence length="421" mass="47370">MQVKILLLFLVGILSAFFYTLIIAPSSQKGIPRGEIPHLTSGRPELCLICHKEKIQEKAHAVEVLGCSSCHLGSPLTPSLKEAHTGLIKNPSDLRVVHKTCGQANCHPEDVKKVKNSLMATNHGILVRLIKVFEEENLLKTHPVLKVADLYTEPKEFSQSLALDYFRKLCGSCHLYLQKEKMEGFLAEKGGGCSACHLTGSKEDLKKKKLHPGLIKKIHLNRCVNCHNRSGRIGLTYQGLYETPQGGVFDKKWIDGRELIEIEPDIHYKAGLHCIDCHTRDETMGDGNFYKNISEAIEVTCETCHLAEIKTKKGKILQQLVNTEKGLFQKRKMDELLLPVKKPASICQDKLHTRLSCSACHSKYMPQCMGCHVRYNPKETHFDKIKARETRGLWEEHESYRTLEDPPLAVKGNKIVPVTPG</sequence>
<dbReference type="Gene3D" id="3.90.10.10">
    <property type="entry name" value="Cytochrome C3"/>
    <property type="match status" value="1"/>
</dbReference>
<dbReference type="OrthoDB" id="9788513at2"/>
<evidence type="ECO:0000313" key="2">
    <source>
        <dbReference type="EMBL" id="BAU23356.1"/>
    </source>
</evidence>
<dbReference type="Gene3D" id="1.10.780.10">
    <property type="entry name" value="Hydroxylamine Oxidoreductase, Chain A, domain 1"/>
    <property type="match status" value="1"/>
</dbReference>
<dbReference type="RefSeq" id="WP_068514144.1">
    <property type="nucleotide sequence ID" value="NZ_AP014945.1"/>
</dbReference>
<dbReference type="EMBL" id="AP014945">
    <property type="protein sequence ID" value="BAU23356.1"/>
    <property type="molecule type" value="Genomic_DNA"/>
</dbReference>
<reference evidence="2 3" key="1">
    <citation type="journal article" date="2016" name="Int. J. Syst. Evol. Microbiol.">
        <title>Caldimicrobium thiodismutans sp. nov., a sulfur-disproportionating bacterium isolated from a hot spring, and emended description of the genus Caldimicrobium.</title>
        <authorList>
            <person name="Kojima H."/>
            <person name="Umezawa K."/>
            <person name="Fukui M."/>
        </authorList>
    </citation>
    <scope>NUCLEOTIDE SEQUENCE [LARGE SCALE GENOMIC DNA]</scope>
    <source>
        <strain evidence="2 3">TF1</strain>
    </source>
</reference>
<dbReference type="PATRIC" id="fig|1653476.3.peg.1014"/>
<reference evidence="3" key="2">
    <citation type="journal article" date="2016" name="Int. J. Syst. Evol. Microbiol.">
        <title>Caldimicrobium thiodismutans sp. nov., a sulfur-disproportionating bacterium isolated from a hot spring.</title>
        <authorList>
            <person name="Kojima H."/>
            <person name="Umezawa K."/>
            <person name="Fukui M."/>
        </authorList>
    </citation>
    <scope>NUCLEOTIDE SEQUENCE [LARGE SCALE GENOMIC DNA]</scope>
    <source>
        <strain evidence="3">TF1</strain>
    </source>
</reference>